<keyword evidence="3" id="KW-1185">Reference proteome</keyword>
<feature type="region of interest" description="Disordered" evidence="1">
    <location>
        <begin position="71"/>
        <end position="91"/>
    </location>
</feature>
<dbReference type="AlphaFoldDB" id="A0A8J8N8R3"/>
<protein>
    <submittedName>
        <fullName evidence="2">Uncharacterized protein</fullName>
    </submittedName>
</protein>
<evidence type="ECO:0000313" key="2">
    <source>
        <dbReference type="EMBL" id="TNV67666.1"/>
    </source>
</evidence>
<organism evidence="2 3">
    <name type="scientific">Halteria grandinella</name>
    <dbReference type="NCBI Taxonomy" id="5974"/>
    <lineage>
        <taxon>Eukaryota</taxon>
        <taxon>Sar</taxon>
        <taxon>Alveolata</taxon>
        <taxon>Ciliophora</taxon>
        <taxon>Intramacronucleata</taxon>
        <taxon>Spirotrichea</taxon>
        <taxon>Stichotrichia</taxon>
        <taxon>Sporadotrichida</taxon>
        <taxon>Halteriidae</taxon>
        <taxon>Halteria</taxon>
    </lineage>
</organism>
<dbReference type="EMBL" id="RRYP01039766">
    <property type="protein sequence ID" value="TNV67666.1"/>
    <property type="molecule type" value="Genomic_DNA"/>
</dbReference>
<evidence type="ECO:0000256" key="1">
    <source>
        <dbReference type="SAM" id="MobiDB-lite"/>
    </source>
</evidence>
<proteinExistence type="predicted"/>
<accession>A0A8J8N8R3</accession>
<name>A0A8J8N8R3_HALGN</name>
<dbReference type="Proteomes" id="UP000785679">
    <property type="component" value="Unassembled WGS sequence"/>
</dbReference>
<comment type="caution">
    <text evidence="2">The sequence shown here is derived from an EMBL/GenBank/DDBJ whole genome shotgun (WGS) entry which is preliminary data.</text>
</comment>
<evidence type="ECO:0000313" key="3">
    <source>
        <dbReference type="Proteomes" id="UP000785679"/>
    </source>
</evidence>
<sequence length="91" mass="9764">MCFLQQPKMNATLAKIRAKMPSAPQKQKGINPHTTISQLLEVSVFAAGAGFAAESVLQKPDPLKTIPTVEQTLRTSPLHSGHSVRGASEKD</sequence>
<reference evidence="2" key="1">
    <citation type="submission" date="2019-06" db="EMBL/GenBank/DDBJ databases">
        <authorList>
            <person name="Zheng W."/>
        </authorList>
    </citation>
    <scope>NUCLEOTIDE SEQUENCE</scope>
    <source>
        <strain evidence="2">QDHG01</strain>
    </source>
</reference>
<gene>
    <name evidence="2" type="ORF">FGO68_gene17581</name>
</gene>